<evidence type="ECO:0000313" key="4">
    <source>
        <dbReference type="Proteomes" id="UP000199615"/>
    </source>
</evidence>
<dbReference type="Pfam" id="PF01541">
    <property type="entry name" value="GIY-YIG"/>
    <property type="match status" value="1"/>
</dbReference>
<dbReference type="GO" id="GO:0004519">
    <property type="term" value="F:endonuclease activity"/>
    <property type="evidence" value="ECO:0007669"/>
    <property type="project" value="UniProtKB-KW"/>
</dbReference>
<accession>A0A1H8QDD0</accession>
<feature type="domain" description="GIY-YIG" evidence="2">
    <location>
        <begin position="1"/>
        <end position="77"/>
    </location>
</feature>
<comment type="similarity">
    <text evidence="1">Belongs to the UPF0213 family.</text>
</comment>
<dbReference type="Gene3D" id="3.40.1440.10">
    <property type="entry name" value="GIY-YIG endonuclease"/>
    <property type="match status" value="1"/>
</dbReference>
<gene>
    <name evidence="3" type="ORF">SAMN05444123_103170</name>
</gene>
<evidence type="ECO:0000256" key="1">
    <source>
        <dbReference type="ARBA" id="ARBA00007435"/>
    </source>
</evidence>
<evidence type="ECO:0000259" key="2">
    <source>
        <dbReference type="PROSITE" id="PS50164"/>
    </source>
</evidence>
<dbReference type="InterPro" id="IPR035901">
    <property type="entry name" value="GIY-YIG_endonuc_sf"/>
</dbReference>
<dbReference type="AlphaFoldDB" id="A0A1H8QDD0"/>
<dbReference type="InterPro" id="IPR000305">
    <property type="entry name" value="GIY-YIG_endonuc"/>
</dbReference>
<dbReference type="InterPro" id="IPR050190">
    <property type="entry name" value="UPF0213_domain"/>
</dbReference>
<dbReference type="CDD" id="cd10448">
    <property type="entry name" value="GIY-YIG_unchar_3"/>
    <property type="match status" value="1"/>
</dbReference>
<evidence type="ECO:0000313" key="3">
    <source>
        <dbReference type="EMBL" id="SEO52249.1"/>
    </source>
</evidence>
<name>A0A1H8QDD0_9BRAD</name>
<dbReference type="PANTHER" id="PTHR34477:SF5">
    <property type="entry name" value="BSL5627 PROTEIN"/>
    <property type="match status" value="1"/>
</dbReference>
<dbReference type="RefSeq" id="WP_092683129.1">
    <property type="nucleotide sequence ID" value="NZ_FODT01000003.1"/>
</dbReference>
<keyword evidence="3" id="KW-0540">Nuclease</keyword>
<dbReference type="PANTHER" id="PTHR34477">
    <property type="entry name" value="UPF0213 PROTEIN YHBQ"/>
    <property type="match status" value="1"/>
</dbReference>
<organism evidence="3 4">
    <name type="scientific">Rhodopseudomonas pseudopalustris</name>
    <dbReference type="NCBI Taxonomy" id="1513892"/>
    <lineage>
        <taxon>Bacteria</taxon>
        <taxon>Pseudomonadati</taxon>
        <taxon>Pseudomonadota</taxon>
        <taxon>Alphaproteobacteria</taxon>
        <taxon>Hyphomicrobiales</taxon>
        <taxon>Nitrobacteraceae</taxon>
        <taxon>Rhodopseudomonas</taxon>
    </lineage>
</organism>
<reference evidence="4" key="1">
    <citation type="submission" date="2016-10" db="EMBL/GenBank/DDBJ databases">
        <authorList>
            <person name="Varghese N."/>
            <person name="Submissions S."/>
        </authorList>
    </citation>
    <scope>NUCLEOTIDE SEQUENCE [LARGE SCALE GENOMIC DNA]</scope>
    <source>
        <strain evidence="4">DSM 123</strain>
    </source>
</reference>
<dbReference type="EMBL" id="FODT01000003">
    <property type="protein sequence ID" value="SEO52249.1"/>
    <property type="molecule type" value="Genomic_DNA"/>
</dbReference>
<keyword evidence="4" id="KW-1185">Reference proteome</keyword>
<dbReference type="PROSITE" id="PS50164">
    <property type="entry name" value="GIY_YIG"/>
    <property type="match status" value="1"/>
</dbReference>
<dbReference type="OrthoDB" id="287318at2"/>
<dbReference type="SUPFAM" id="SSF82771">
    <property type="entry name" value="GIY-YIG endonuclease"/>
    <property type="match status" value="1"/>
</dbReference>
<keyword evidence="3" id="KW-0255">Endonuclease</keyword>
<protein>
    <submittedName>
        <fullName evidence="3">Putative endonuclease</fullName>
    </submittedName>
</protein>
<dbReference type="Proteomes" id="UP000199615">
    <property type="component" value="Unassembled WGS sequence"/>
</dbReference>
<sequence length="95" mass="11357">MAYYVYLLASRKDGPLYLGVTNNLVRRVYEHRTKAVPSFTSRYNITKLVWFEIYDDPISAITREKEIKKWRRAWKVALIERENPGWEDLYDGIAQ</sequence>
<dbReference type="SMART" id="SM00465">
    <property type="entry name" value="GIYc"/>
    <property type="match status" value="1"/>
</dbReference>
<proteinExistence type="inferred from homology"/>
<keyword evidence="3" id="KW-0378">Hydrolase</keyword>